<dbReference type="Pfam" id="PF26580">
    <property type="entry name" value="Mtb12_C"/>
    <property type="match status" value="1"/>
</dbReference>
<feature type="signal peptide" evidence="4">
    <location>
        <begin position="1"/>
        <end position="27"/>
    </location>
</feature>
<dbReference type="EMBL" id="JAAXOP010000001">
    <property type="protein sequence ID" value="NKY49077.1"/>
    <property type="molecule type" value="Genomic_DNA"/>
</dbReference>
<evidence type="ECO:0000259" key="5">
    <source>
        <dbReference type="Pfam" id="PF26580"/>
    </source>
</evidence>
<dbReference type="AlphaFoldDB" id="A0A846XR40"/>
<evidence type="ECO:0000256" key="2">
    <source>
        <dbReference type="ARBA" id="ARBA00093774"/>
    </source>
</evidence>
<comment type="similarity">
    <text evidence="2">Belongs to the MTB12 family.</text>
</comment>
<comment type="caution">
    <text evidence="6">The sequence shown here is derived from an EMBL/GenBank/DDBJ whole genome shotgun (WGS) entry which is preliminary data.</text>
</comment>
<keyword evidence="7" id="KW-1185">Reference proteome</keyword>
<proteinExistence type="inferred from homology"/>
<feature type="domain" description="Low molecular weight antigen MTB12-like C-terminal" evidence="5">
    <location>
        <begin position="48"/>
        <end position="157"/>
    </location>
</feature>
<dbReference type="Proteomes" id="UP000565711">
    <property type="component" value="Unassembled WGS sequence"/>
</dbReference>
<evidence type="ECO:0000256" key="3">
    <source>
        <dbReference type="SAM" id="MobiDB-lite"/>
    </source>
</evidence>
<dbReference type="RefSeq" id="WP_067869404.1">
    <property type="nucleotide sequence ID" value="NZ_JAAXOP010000001.1"/>
</dbReference>
<evidence type="ECO:0000256" key="1">
    <source>
        <dbReference type="ARBA" id="ARBA00022729"/>
    </source>
</evidence>
<protein>
    <recommendedName>
        <fullName evidence="5">Low molecular weight antigen MTB12-like C-terminal domain-containing protein</fullName>
    </recommendedName>
</protein>
<feature type="compositionally biased region" description="Low complexity" evidence="3">
    <location>
        <begin position="178"/>
        <end position="203"/>
    </location>
</feature>
<sequence length="222" mass="22047">MFDRSIAAKVFAACVLTAMVATGAACGSDDSDTSSKTASATSSGTAADPAAQQVTVNFERFFDGATPADQKIDLLEDGPAFAETINAQADSPMAKSATAKVTDISDLGREHANVTFDVLFNGQPALSGQQGAAVLIDGTWKVASETFCALLTLQGAAPPVCGTASATPAPGTPRPAQGEPSASPAPGQPSASPAPGEPGASPAPDTPEVNPAPQTPEVVPAP</sequence>
<organism evidence="6 7">
    <name type="scientific">Nocardia vermiculata</name>
    <dbReference type="NCBI Taxonomy" id="257274"/>
    <lineage>
        <taxon>Bacteria</taxon>
        <taxon>Bacillati</taxon>
        <taxon>Actinomycetota</taxon>
        <taxon>Actinomycetes</taxon>
        <taxon>Mycobacteriales</taxon>
        <taxon>Nocardiaceae</taxon>
        <taxon>Nocardia</taxon>
    </lineage>
</organism>
<name>A0A846XR40_9NOCA</name>
<accession>A0A846XR40</accession>
<keyword evidence="1 4" id="KW-0732">Signal</keyword>
<dbReference type="PROSITE" id="PS51257">
    <property type="entry name" value="PROKAR_LIPOPROTEIN"/>
    <property type="match status" value="1"/>
</dbReference>
<feature type="region of interest" description="Disordered" evidence="3">
    <location>
        <begin position="164"/>
        <end position="222"/>
    </location>
</feature>
<evidence type="ECO:0000256" key="4">
    <source>
        <dbReference type="SAM" id="SignalP"/>
    </source>
</evidence>
<feature type="region of interest" description="Disordered" evidence="3">
    <location>
        <begin position="25"/>
        <end position="46"/>
    </location>
</feature>
<evidence type="ECO:0000313" key="6">
    <source>
        <dbReference type="EMBL" id="NKY49077.1"/>
    </source>
</evidence>
<dbReference type="InterPro" id="IPR058644">
    <property type="entry name" value="Mtb12-like_C"/>
</dbReference>
<reference evidence="6 7" key="1">
    <citation type="submission" date="2020-04" db="EMBL/GenBank/DDBJ databases">
        <title>MicrobeNet Type strains.</title>
        <authorList>
            <person name="Nicholson A.C."/>
        </authorList>
    </citation>
    <scope>NUCLEOTIDE SEQUENCE [LARGE SCALE GENOMIC DNA]</scope>
    <source>
        <strain evidence="6 7">JCM 12354</strain>
    </source>
</reference>
<feature type="compositionally biased region" description="Low complexity" evidence="3">
    <location>
        <begin position="34"/>
        <end position="46"/>
    </location>
</feature>
<evidence type="ECO:0000313" key="7">
    <source>
        <dbReference type="Proteomes" id="UP000565711"/>
    </source>
</evidence>
<feature type="chain" id="PRO_5032973784" description="Low molecular weight antigen MTB12-like C-terminal domain-containing protein" evidence="4">
    <location>
        <begin position="28"/>
        <end position="222"/>
    </location>
</feature>
<gene>
    <name evidence="6" type="ORF">HGA08_02490</name>
</gene>